<feature type="transmembrane region" description="Helical" evidence="8">
    <location>
        <begin position="65"/>
        <end position="83"/>
    </location>
</feature>
<feature type="domain" description="ABC transmembrane type-1" evidence="10">
    <location>
        <begin position="41"/>
        <end position="312"/>
    </location>
</feature>
<sequence>MEIKAIPSSVWKFLWHYLSAQRVLFFSIILTIVLGEFLMRISLYFAAQIVEAISGEGDMEIRLSMAVWSAVWASTVLLLRSLVQNATVFVEARFMPNCIVRVSKDLFSYVHQHSTAFFAEEMAGNISGKVKTIIDSIYPVFYNLLWGFFSPLVAMTMTFFFIFKINICLSLLLLSLNLLLIFVIYRLSKTMVPVSEKRAKTMSEANGILVDSITNAAIVKNFSRYHFEKRYYFKYMRIAADADRAETKKFGTVFIWQNLLRAFLQVLFYLLPVWYWYIGKINVADFVLIQSLIAILNNTFSMLSMNFMQFFKLYGSLRDGLVLLSKPCDVIDRAGALKPENIAGNITFEAVKYHYKNANALFDDFNLEIKAGEKVGLVGHSGSGKSTLVRVLSRYYDIQGGKISVDGTDITQIKQESLRSHIALIPQEPGLFNRTIMENIRYGRIDASDEEVYEAARRAHIHDFINKLPKGYETKVGERGVMLSGGERQRIAIARAILKNAPVLILDEATSALDSESEKYIQDSLKELMQGKTVIAIAHRLSTLKEMDRIIVLDKGKIVESGTHRSLLAKKGIYYGFYEMQSSGFME</sequence>
<protein>
    <submittedName>
        <fullName evidence="11">ABC transporter ATP-binding protein</fullName>
    </submittedName>
</protein>
<comment type="subcellular location">
    <subcellularLocation>
        <location evidence="1">Cell membrane</location>
        <topology evidence="1">Multi-pass membrane protein</topology>
    </subcellularLocation>
</comment>
<evidence type="ECO:0000256" key="5">
    <source>
        <dbReference type="ARBA" id="ARBA00022840"/>
    </source>
</evidence>
<dbReference type="GO" id="GO:0005886">
    <property type="term" value="C:plasma membrane"/>
    <property type="evidence" value="ECO:0007669"/>
    <property type="project" value="UniProtKB-SubCell"/>
</dbReference>
<dbReference type="PROSITE" id="PS00211">
    <property type="entry name" value="ABC_TRANSPORTER_1"/>
    <property type="match status" value="1"/>
</dbReference>
<evidence type="ECO:0000256" key="7">
    <source>
        <dbReference type="ARBA" id="ARBA00023136"/>
    </source>
</evidence>
<dbReference type="SMART" id="SM00382">
    <property type="entry name" value="AAA"/>
    <property type="match status" value="1"/>
</dbReference>
<feature type="domain" description="ABC transporter" evidence="9">
    <location>
        <begin position="346"/>
        <end position="580"/>
    </location>
</feature>
<evidence type="ECO:0000256" key="3">
    <source>
        <dbReference type="ARBA" id="ARBA00022692"/>
    </source>
</evidence>
<dbReference type="GO" id="GO:0016887">
    <property type="term" value="F:ATP hydrolysis activity"/>
    <property type="evidence" value="ECO:0007669"/>
    <property type="project" value="InterPro"/>
</dbReference>
<dbReference type="GO" id="GO:0005524">
    <property type="term" value="F:ATP binding"/>
    <property type="evidence" value="ECO:0007669"/>
    <property type="project" value="UniProtKB-KW"/>
</dbReference>
<dbReference type="InterPro" id="IPR027417">
    <property type="entry name" value="P-loop_NTPase"/>
</dbReference>
<keyword evidence="2" id="KW-0813">Transport</keyword>
<dbReference type="InterPro" id="IPR017871">
    <property type="entry name" value="ABC_transporter-like_CS"/>
</dbReference>
<dbReference type="PROSITE" id="PS50893">
    <property type="entry name" value="ABC_TRANSPORTER_2"/>
    <property type="match status" value="1"/>
</dbReference>
<feature type="transmembrane region" description="Helical" evidence="8">
    <location>
        <begin position="23"/>
        <end position="45"/>
    </location>
</feature>
<evidence type="ECO:0000256" key="6">
    <source>
        <dbReference type="ARBA" id="ARBA00022989"/>
    </source>
</evidence>
<dbReference type="Pfam" id="PF00664">
    <property type="entry name" value="ABC_membrane"/>
    <property type="match status" value="1"/>
</dbReference>
<evidence type="ECO:0000256" key="2">
    <source>
        <dbReference type="ARBA" id="ARBA00022448"/>
    </source>
</evidence>
<dbReference type="SUPFAM" id="SSF52540">
    <property type="entry name" value="P-loop containing nucleoside triphosphate hydrolases"/>
    <property type="match status" value="1"/>
</dbReference>
<dbReference type="PANTHER" id="PTHR43394">
    <property type="entry name" value="ATP-DEPENDENT PERMEASE MDL1, MITOCHONDRIAL"/>
    <property type="match status" value="1"/>
</dbReference>
<reference evidence="11" key="1">
    <citation type="journal article" date="2020" name="J. ISSAAS">
        <title>Lactobacilli and other gastrointestinal microbiota of Peromyscus leucopus, reservoir host for agents of Lyme disease and other zoonoses in North America.</title>
        <authorList>
            <person name="Milovic A."/>
            <person name="Bassam K."/>
            <person name="Shao H."/>
            <person name="Chatzistamou I."/>
            <person name="Tufts D.M."/>
            <person name="Diuk-Wasser M."/>
            <person name="Barbour A.G."/>
        </authorList>
    </citation>
    <scope>NUCLEOTIDE SEQUENCE</scope>
    <source>
        <strain evidence="11">LL90</strain>
    </source>
</reference>
<dbReference type="Gene3D" id="1.20.1560.10">
    <property type="entry name" value="ABC transporter type 1, transmembrane domain"/>
    <property type="match status" value="1"/>
</dbReference>
<dbReference type="EMBL" id="MN990731">
    <property type="protein sequence ID" value="QIM10587.1"/>
    <property type="molecule type" value="Genomic_DNA"/>
</dbReference>
<keyword evidence="5 11" id="KW-0067">ATP-binding</keyword>
<feature type="transmembrane region" description="Helical" evidence="8">
    <location>
        <begin position="258"/>
        <end position="277"/>
    </location>
</feature>
<dbReference type="InterPro" id="IPR036640">
    <property type="entry name" value="ABC1_TM_sf"/>
</dbReference>
<dbReference type="SUPFAM" id="SSF90123">
    <property type="entry name" value="ABC transporter transmembrane region"/>
    <property type="match status" value="1"/>
</dbReference>
<name>A0A6G8F2V2_9PROT</name>
<gene>
    <name evidence="11" type="primary">abcT3_2</name>
    <name evidence="11" type="ORF">PlAlph_4790</name>
</gene>
<keyword evidence="6 8" id="KW-1133">Transmembrane helix</keyword>
<evidence type="ECO:0000313" key="11">
    <source>
        <dbReference type="EMBL" id="QIM10587.1"/>
    </source>
</evidence>
<evidence type="ECO:0000259" key="10">
    <source>
        <dbReference type="PROSITE" id="PS50929"/>
    </source>
</evidence>
<keyword evidence="4" id="KW-0547">Nucleotide-binding</keyword>
<evidence type="ECO:0000256" key="8">
    <source>
        <dbReference type="SAM" id="Phobius"/>
    </source>
</evidence>
<dbReference type="Pfam" id="PF00005">
    <property type="entry name" value="ABC_tran"/>
    <property type="match status" value="1"/>
</dbReference>
<dbReference type="InterPro" id="IPR003439">
    <property type="entry name" value="ABC_transporter-like_ATP-bd"/>
</dbReference>
<evidence type="ECO:0000256" key="4">
    <source>
        <dbReference type="ARBA" id="ARBA00022741"/>
    </source>
</evidence>
<feature type="transmembrane region" description="Helical" evidence="8">
    <location>
        <begin position="140"/>
        <end position="163"/>
    </location>
</feature>
<keyword evidence="7 8" id="KW-0472">Membrane</keyword>
<dbReference type="InterPro" id="IPR003593">
    <property type="entry name" value="AAA+_ATPase"/>
</dbReference>
<dbReference type="PANTHER" id="PTHR43394:SF1">
    <property type="entry name" value="ATP-BINDING CASSETTE SUB-FAMILY B MEMBER 10, MITOCHONDRIAL"/>
    <property type="match status" value="1"/>
</dbReference>
<dbReference type="InterPro" id="IPR039421">
    <property type="entry name" value="Type_1_exporter"/>
</dbReference>
<feature type="transmembrane region" description="Helical" evidence="8">
    <location>
        <begin position="169"/>
        <end position="188"/>
    </location>
</feature>
<dbReference type="PROSITE" id="PS50929">
    <property type="entry name" value="ABC_TM1F"/>
    <property type="match status" value="1"/>
</dbReference>
<proteinExistence type="predicted"/>
<keyword evidence="3 8" id="KW-0812">Transmembrane</keyword>
<feature type="transmembrane region" description="Helical" evidence="8">
    <location>
        <begin position="283"/>
        <end position="303"/>
    </location>
</feature>
<dbReference type="Gene3D" id="3.40.50.300">
    <property type="entry name" value="P-loop containing nucleotide triphosphate hydrolases"/>
    <property type="match status" value="1"/>
</dbReference>
<dbReference type="GO" id="GO:0015421">
    <property type="term" value="F:ABC-type oligopeptide transporter activity"/>
    <property type="evidence" value="ECO:0007669"/>
    <property type="project" value="TreeGrafter"/>
</dbReference>
<dbReference type="AlphaFoldDB" id="A0A6G8F2V2"/>
<evidence type="ECO:0000259" key="9">
    <source>
        <dbReference type="PROSITE" id="PS50893"/>
    </source>
</evidence>
<accession>A0A6G8F2V2</accession>
<organism evidence="11">
    <name type="scientific">uncultured Alphaproteobacteria bacterium</name>
    <dbReference type="NCBI Taxonomy" id="91750"/>
    <lineage>
        <taxon>Bacteria</taxon>
        <taxon>Pseudomonadati</taxon>
        <taxon>Pseudomonadota</taxon>
        <taxon>Alphaproteobacteria</taxon>
        <taxon>environmental samples</taxon>
    </lineage>
</organism>
<evidence type="ECO:0000256" key="1">
    <source>
        <dbReference type="ARBA" id="ARBA00004651"/>
    </source>
</evidence>
<dbReference type="FunFam" id="3.40.50.300:FF:000287">
    <property type="entry name" value="Multidrug ABC transporter ATP-binding protein"/>
    <property type="match status" value="1"/>
</dbReference>
<dbReference type="InterPro" id="IPR011527">
    <property type="entry name" value="ABC1_TM_dom"/>
</dbReference>